<dbReference type="AlphaFoldDB" id="A0A4S3B5G5"/>
<dbReference type="RefSeq" id="WP_136137130.1">
    <property type="nucleotide sequence ID" value="NZ_SDGV01000017.1"/>
</dbReference>
<keyword evidence="2" id="KW-0472">Membrane</keyword>
<organism evidence="3 4">
    <name type="scientific">Vagococcus silagei</name>
    <dbReference type="NCBI Taxonomy" id="2508885"/>
    <lineage>
        <taxon>Bacteria</taxon>
        <taxon>Bacillati</taxon>
        <taxon>Bacillota</taxon>
        <taxon>Bacilli</taxon>
        <taxon>Lactobacillales</taxon>
        <taxon>Enterococcaceae</taxon>
        <taxon>Vagococcus</taxon>
    </lineage>
</organism>
<dbReference type="PANTHER" id="PTHR35792">
    <property type="entry name" value="GENERAL STRESS PROTEIN"/>
    <property type="match status" value="1"/>
</dbReference>
<dbReference type="PANTHER" id="PTHR35792:SF1">
    <property type="entry name" value="SLL0268 PROTEIN"/>
    <property type="match status" value="1"/>
</dbReference>
<evidence type="ECO:0000313" key="3">
    <source>
        <dbReference type="EMBL" id="THB60883.1"/>
    </source>
</evidence>
<keyword evidence="2" id="KW-1133">Transmembrane helix</keyword>
<comment type="caution">
    <text evidence="3">The sequence shown here is derived from an EMBL/GenBank/DDBJ whole genome shotgun (WGS) entry which is preliminary data.</text>
</comment>
<feature type="transmembrane region" description="Helical" evidence="2">
    <location>
        <begin position="12"/>
        <end position="30"/>
    </location>
</feature>
<feature type="coiled-coil region" evidence="1">
    <location>
        <begin position="99"/>
        <end position="126"/>
    </location>
</feature>
<dbReference type="EMBL" id="SDGV01000017">
    <property type="protein sequence ID" value="THB60883.1"/>
    <property type="molecule type" value="Genomic_DNA"/>
</dbReference>
<protein>
    <submittedName>
        <fullName evidence="3">YtxH domain-containing protein</fullName>
    </submittedName>
</protein>
<sequence length="129" mass="14450">MAKKSFSSKKFIKGLVVGGIIGGGAALLLAPKSGKETQDELKNSINDTLDLLKKFKTDIADVQENQKKVAYLSQTLLPENAQSLEKNIDQFKFANAPRIAIIKEQLNKISKEINRFDDKMNEIEEKRAR</sequence>
<keyword evidence="1" id="KW-0175">Coiled coil</keyword>
<keyword evidence="2" id="KW-0812">Transmembrane</keyword>
<accession>A0A4S3B5G5</accession>
<keyword evidence="4" id="KW-1185">Reference proteome</keyword>
<evidence type="ECO:0000256" key="2">
    <source>
        <dbReference type="SAM" id="Phobius"/>
    </source>
</evidence>
<reference evidence="3 4" key="1">
    <citation type="submission" date="2019-01" db="EMBL/GenBank/DDBJ databases">
        <title>Vagococcus silagei sp. nov. isolated from brewer's grain.</title>
        <authorList>
            <person name="Guu J.-R."/>
        </authorList>
    </citation>
    <scope>NUCLEOTIDE SEQUENCE [LARGE SCALE GENOMIC DNA]</scope>
    <source>
        <strain evidence="3 4">2B-2</strain>
    </source>
</reference>
<dbReference type="InterPro" id="IPR052928">
    <property type="entry name" value="Desiccation-related_membrane"/>
</dbReference>
<gene>
    <name evidence="3" type="ORF">ESZ54_07920</name>
</gene>
<dbReference type="InterPro" id="IPR024623">
    <property type="entry name" value="YtxH"/>
</dbReference>
<proteinExistence type="predicted"/>
<dbReference type="Proteomes" id="UP000310506">
    <property type="component" value="Unassembled WGS sequence"/>
</dbReference>
<dbReference type="Pfam" id="PF12732">
    <property type="entry name" value="YtxH"/>
    <property type="match status" value="1"/>
</dbReference>
<evidence type="ECO:0000256" key="1">
    <source>
        <dbReference type="SAM" id="Coils"/>
    </source>
</evidence>
<name>A0A4S3B5G5_9ENTE</name>
<evidence type="ECO:0000313" key="4">
    <source>
        <dbReference type="Proteomes" id="UP000310506"/>
    </source>
</evidence>